<dbReference type="EMBL" id="AP012159">
    <property type="protein sequence ID" value="BAK82602.1"/>
    <property type="molecule type" value="Genomic_DNA"/>
</dbReference>
<dbReference type="Proteomes" id="UP000009044">
    <property type="component" value="Chromosome"/>
</dbReference>
<proteinExistence type="predicted"/>
<organism evidence="1 2">
    <name type="scientific">Komagataeibacter medellinensis (strain NBRC 3288 / BCRC 11682 / LMG 1693 / Kondo 51)</name>
    <name type="common">Gluconacetobacter medellinensis</name>
    <dbReference type="NCBI Taxonomy" id="634177"/>
    <lineage>
        <taxon>Bacteria</taxon>
        <taxon>Pseudomonadati</taxon>
        <taxon>Pseudomonadota</taxon>
        <taxon>Alphaproteobacteria</taxon>
        <taxon>Acetobacterales</taxon>
        <taxon>Acetobacteraceae</taxon>
        <taxon>Komagataeibacter</taxon>
    </lineage>
</organism>
<dbReference type="eggNOG" id="COG3335">
    <property type="taxonomic scope" value="Bacteria"/>
</dbReference>
<reference evidence="2" key="1">
    <citation type="journal article" date="2011" name="J. Bacteriol.">
        <title>Complete genome sequence of NBRC 3288, a unique cellulose-nonproducing strain of Gluconacetobacter xylinus isolated from vinegar.</title>
        <authorList>
            <person name="Ogino H."/>
            <person name="Azuma Y."/>
            <person name="Hosoyama A."/>
            <person name="Nakazawa H."/>
            <person name="Matsutani M."/>
            <person name="Hasegawa A."/>
            <person name="Otsuyama K."/>
            <person name="Matsushita K."/>
            <person name="Fujita N."/>
            <person name="Shirai M."/>
        </authorList>
    </citation>
    <scope>NUCLEOTIDE SEQUENCE [LARGE SCALE GENOMIC DNA]</scope>
    <source>
        <strain evidence="2">NBRC 3288 / BCRC 11682 / LMG 1693</strain>
    </source>
</reference>
<dbReference type="PATRIC" id="fig|634177.7.peg.204"/>
<dbReference type="AlphaFoldDB" id="G2I2Z7"/>
<protein>
    <submittedName>
        <fullName evidence="1">Uncharacterized protein</fullName>
    </submittedName>
</protein>
<accession>G2I2Z7</accession>
<evidence type="ECO:0000313" key="1">
    <source>
        <dbReference type="EMBL" id="BAK82602.1"/>
    </source>
</evidence>
<evidence type="ECO:0000313" key="2">
    <source>
        <dbReference type="Proteomes" id="UP000009044"/>
    </source>
</evidence>
<dbReference type="KEGG" id="gxy:GLX_01900"/>
<dbReference type="HOGENOM" id="CLU_2752533_0_0_5"/>
<gene>
    <name evidence="1" type="ordered locus">GLX_01900</name>
</gene>
<sequence>MDAFKKNFLTILKSCTGHLPRGKRIEIWFQDEARSGQKNGVVRQGAKRGARQHYAQRLAFRGNLEGSKNR</sequence>
<name>G2I2Z7_KOMMN</name>